<accession>A0A1B1UCU7</accession>
<dbReference type="EMBL" id="CP016428">
    <property type="protein sequence ID" value="ANW00578.1"/>
    <property type="molecule type" value="Genomic_DNA"/>
</dbReference>
<reference evidence="4 5" key="1">
    <citation type="submission" date="2016-07" db="EMBL/GenBank/DDBJ databases">
        <title>Complete genome sequence of Bradyrhizobium icense LMTR 13T, a potential inoculant strain isolated from lima bean (Phaseolus lunatus) in Peru.</title>
        <authorList>
            <person name="Ormeno-Orrillo E."/>
            <person name="Duran D."/>
            <person name="Rogel M.A."/>
            <person name="Rey L."/>
            <person name="Imperial J."/>
            <person name="Ruiz-Argueso T."/>
            <person name="Martinez-Romero E."/>
        </authorList>
    </citation>
    <scope>NUCLEOTIDE SEQUENCE [LARGE SCALE GENOMIC DNA]</scope>
    <source>
        <strain evidence="4 5">LMTR 13</strain>
    </source>
</reference>
<keyword evidence="3" id="KW-0012">Acyltransferase</keyword>
<dbReference type="KEGG" id="bic:LMTR13_10785"/>
<evidence type="ECO:0000256" key="2">
    <source>
        <dbReference type="ARBA" id="ARBA00022737"/>
    </source>
</evidence>
<dbReference type="SUPFAM" id="SSF51161">
    <property type="entry name" value="Trimeric LpxA-like enzymes"/>
    <property type="match status" value="1"/>
</dbReference>
<dbReference type="STRING" id="1274631.LMTR13_10785"/>
<evidence type="ECO:0000313" key="4">
    <source>
        <dbReference type="EMBL" id="ANW00578.1"/>
    </source>
</evidence>
<evidence type="ECO:0000256" key="3">
    <source>
        <dbReference type="ARBA" id="ARBA00023315"/>
    </source>
</evidence>
<dbReference type="InterPro" id="IPR011004">
    <property type="entry name" value="Trimer_LpxA-like_sf"/>
</dbReference>
<keyword evidence="5" id="KW-1185">Reference proteome</keyword>
<dbReference type="InterPro" id="IPR051159">
    <property type="entry name" value="Hexapeptide_acetyltransf"/>
</dbReference>
<dbReference type="Gene3D" id="2.160.10.10">
    <property type="entry name" value="Hexapeptide repeat proteins"/>
    <property type="match status" value="1"/>
</dbReference>
<dbReference type="InterPro" id="IPR018357">
    <property type="entry name" value="Hexapep_transf_CS"/>
</dbReference>
<organism evidence="4 5">
    <name type="scientific">Bradyrhizobium icense</name>
    <dbReference type="NCBI Taxonomy" id="1274631"/>
    <lineage>
        <taxon>Bacteria</taxon>
        <taxon>Pseudomonadati</taxon>
        <taxon>Pseudomonadota</taxon>
        <taxon>Alphaproteobacteria</taxon>
        <taxon>Hyphomicrobiales</taxon>
        <taxon>Nitrobacteraceae</taxon>
        <taxon>Bradyrhizobium</taxon>
    </lineage>
</organism>
<evidence type="ECO:0000256" key="1">
    <source>
        <dbReference type="ARBA" id="ARBA00022679"/>
    </source>
</evidence>
<dbReference type="CDD" id="cd04647">
    <property type="entry name" value="LbH_MAT_like"/>
    <property type="match status" value="1"/>
</dbReference>
<dbReference type="AlphaFoldDB" id="A0A1B1UCU7"/>
<dbReference type="PANTHER" id="PTHR23416">
    <property type="entry name" value="SIALIC ACID SYNTHASE-RELATED"/>
    <property type="match status" value="1"/>
</dbReference>
<dbReference type="InterPro" id="IPR001451">
    <property type="entry name" value="Hexapep"/>
</dbReference>
<dbReference type="OrthoDB" id="9815592at2"/>
<sequence length="196" mass="21093">MRLILIGVIDAILGWKSRLSGAVSVGRGSRIAWRRISRAAGNALSVGEDSIVHADISFEETGGKIQIGNRTFIGRSHLVCYRSLTIGDDVVMSWGVTIVDHDSHSVDWMDRRNDVLEWGAGRKDWKKIAHAPVVVSDRAWVGFNVSVLKGVTIGEGAVIGACSVVTRDIPPYTLAVGNPARIIRSFSPPPDANPAG</sequence>
<proteinExistence type="predicted"/>
<gene>
    <name evidence="4" type="ORF">LMTR13_10785</name>
</gene>
<dbReference type="PROSITE" id="PS00101">
    <property type="entry name" value="HEXAPEP_TRANSFERASES"/>
    <property type="match status" value="1"/>
</dbReference>
<dbReference type="GO" id="GO:0016746">
    <property type="term" value="F:acyltransferase activity"/>
    <property type="evidence" value="ECO:0007669"/>
    <property type="project" value="UniProtKB-KW"/>
</dbReference>
<evidence type="ECO:0000313" key="5">
    <source>
        <dbReference type="Proteomes" id="UP000092839"/>
    </source>
</evidence>
<dbReference type="Pfam" id="PF00132">
    <property type="entry name" value="Hexapep"/>
    <property type="match status" value="1"/>
</dbReference>
<protein>
    <submittedName>
        <fullName evidence="4">Acetyltransferase</fullName>
    </submittedName>
</protein>
<dbReference type="PANTHER" id="PTHR23416:SF78">
    <property type="entry name" value="LIPOPOLYSACCHARIDE BIOSYNTHESIS O-ACETYL TRANSFERASE WBBJ-RELATED"/>
    <property type="match status" value="1"/>
</dbReference>
<keyword evidence="2" id="KW-0677">Repeat</keyword>
<name>A0A1B1UCU7_9BRAD</name>
<dbReference type="Proteomes" id="UP000092839">
    <property type="component" value="Chromosome"/>
</dbReference>
<keyword evidence="1 4" id="KW-0808">Transferase</keyword>
<dbReference type="RefSeq" id="WP_065727855.1">
    <property type="nucleotide sequence ID" value="NZ_CP016428.1"/>
</dbReference>